<evidence type="ECO:0000313" key="1">
    <source>
        <dbReference type="EMBL" id="PON94487.1"/>
    </source>
</evidence>
<proteinExistence type="predicted"/>
<dbReference type="STRING" id="63057.A0A2P5F9M6"/>
<dbReference type="AlphaFoldDB" id="A0A2P5F9M6"/>
<evidence type="ECO:0000313" key="2">
    <source>
        <dbReference type="Proteomes" id="UP000237000"/>
    </source>
</evidence>
<dbReference type="InParanoid" id="A0A2P5F9M6"/>
<organism evidence="1 2">
    <name type="scientific">Trema orientale</name>
    <name type="common">Charcoal tree</name>
    <name type="synonym">Celtis orientalis</name>
    <dbReference type="NCBI Taxonomy" id="63057"/>
    <lineage>
        <taxon>Eukaryota</taxon>
        <taxon>Viridiplantae</taxon>
        <taxon>Streptophyta</taxon>
        <taxon>Embryophyta</taxon>
        <taxon>Tracheophyta</taxon>
        <taxon>Spermatophyta</taxon>
        <taxon>Magnoliopsida</taxon>
        <taxon>eudicotyledons</taxon>
        <taxon>Gunneridae</taxon>
        <taxon>Pentapetalae</taxon>
        <taxon>rosids</taxon>
        <taxon>fabids</taxon>
        <taxon>Rosales</taxon>
        <taxon>Cannabaceae</taxon>
        <taxon>Trema</taxon>
    </lineage>
</organism>
<dbReference type="PANTHER" id="PTHR31973">
    <property type="entry name" value="POLYPROTEIN, PUTATIVE-RELATED"/>
    <property type="match status" value="1"/>
</dbReference>
<comment type="caution">
    <text evidence="1">The sequence shown here is derived from an EMBL/GenBank/DDBJ whole genome shotgun (WGS) entry which is preliminary data.</text>
</comment>
<gene>
    <name evidence="1" type="ORF">TorRG33x02_097340</name>
</gene>
<dbReference type="OrthoDB" id="1139844at2759"/>
<sequence>MKWEYGINVGYKRACRAKEKALEILLGSDAESYTLSPSFAYILEASNPGSIIALETEGIEDEEDGMVEHFKYFFMSMSAFIQGWPHYRPVILVDGSYYHGTLFTACAMDINEQVFPPAFGIGDSESNAA</sequence>
<protein>
    <submittedName>
        <fullName evidence="1">Uncharacterized protein</fullName>
    </submittedName>
</protein>
<dbReference type="PANTHER" id="PTHR31973:SF113">
    <property type="entry name" value="PROTEIN FAR1-RELATED SEQUENCE 5-LIKE"/>
    <property type="match status" value="1"/>
</dbReference>
<dbReference type="EMBL" id="JXTC01000051">
    <property type="protein sequence ID" value="PON94487.1"/>
    <property type="molecule type" value="Genomic_DNA"/>
</dbReference>
<name>A0A2P5F9M6_TREOI</name>
<reference evidence="2" key="1">
    <citation type="submission" date="2016-06" db="EMBL/GenBank/DDBJ databases">
        <title>Parallel loss of symbiosis genes in relatives of nitrogen-fixing non-legume Parasponia.</title>
        <authorList>
            <person name="Van Velzen R."/>
            <person name="Holmer R."/>
            <person name="Bu F."/>
            <person name="Rutten L."/>
            <person name="Van Zeijl A."/>
            <person name="Liu W."/>
            <person name="Santuari L."/>
            <person name="Cao Q."/>
            <person name="Sharma T."/>
            <person name="Shen D."/>
            <person name="Roswanjaya Y."/>
            <person name="Wardhani T."/>
            <person name="Kalhor M.S."/>
            <person name="Jansen J."/>
            <person name="Van den Hoogen J."/>
            <person name="Gungor B."/>
            <person name="Hartog M."/>
            <person name="Hontelez J."/>
            <person name="Verver J."/>
            <person name="Yang W.-C."/>
            <person name="Schijlen E."/>
            <person name="Repin R."/>
            <person name="Schilthuizen M."/>
            <person name="Schranz E."/>
            <person name="Heidstra R."/>
            <person name="Miyata K."/>
            <person name="Fedorova E."/>
            <person name="Kohlen W."/>
            <person name="Bisseling T."/>
            <person name="Smit S."/>
            <person name="Geurts R."/>
        </authorList>
    </citation>
    <scope>NUCLEOTIDE SEQUENCE [LARGE SCALE GENOMIC DNA]</scope>
    <source>
        <strain evidence="2">cv. RG33-2</strain>
    </source>
</reference>
<keyword evidence="2" id="KW-1185">Reference proteome</keyword>
<accession>A0A2P5F9M6</accession>
<dbReference type="Proteomes" id="UP000237000">
    <property type="component" value="Unassembled WGS sequence"/>
</dbReference>